<dbReference type="AlphaFoldDB" id="A0A091E678"/>
<feature type="region of interest" description="Disordered" evidence="1">
    <location>
        <begin position="82"/>
        <end position="102"/>
    </location>
</feature>
<dbReference type="Proteomes" id="UP000028990">
    <property type="component" value="Unassembled WGS sequence"/>
</dbReference>
<evidence type="ECO:0000256" key="1">
    <source>
        <dbReference type="SAM" id="MobiDB-lite"/>
    </source>
</evidence>
<name>A0A091E678_FUKDA</name>
<organism evidence="2 3">
    <name type="scientific">Fukomys damarensis</name>
    <name type="common">Damaraland mole rat</name>
    <name type="synonym">Cryptomys damarensis</name>
    <dbReference type="NCBI Taxonomy" id="885580"/>
    <lineage>
        <taxon>Eukaryota</taxon>
        <taxon>Metazoa</taxon>
        <taxon>Chordata</taxon>
        <taxon>Craniata</taxon>
        <taxon>Vertebrata</taxon>
        <taxon>Euteleostomi</taxon>
        <taxon>Mammalia</taxon>
        <taxon>Eutheria</taxon>
        <taxon>Euarchontoglires</taxon>
        <taxon>Glires</taxon>
        <taxon>Rodentia</taxon>
        <taxon>Hystricomorpha</taxon>
        <taxon>Bathyergidae</taxon>
        <taxon>Fukomys</taxon>
    </lineage>
</organism>
<dbReference type="EMBL" id="KN120575">
    <property type="protein sequence ID" value="KFO38243.1"/>
    <property type="molecule type" value="Genomic_DNA"/>
</dbReference>
<evidence type="ECO:0000313" key="2">
    <source>
        <dbReference type="EMBL" id="KFO38243.1"/>
    </source>
</evidence>
<accession>A0A091E678</accession>
<sequence length="102" mass="11433">MHGKRLKTAATSRNYEDWPRPDNMIQSATDLHWDHACPLRRASKAALLKKDIWYLEPEDSASSTKALCLFLPDNCHPVSQEHNKQGTVISSMTGFPPTPTTA</sequence>
<evidence type="ECO:0000313" key="3">
    <source>
        <dbReference type="Proteomes" id="UP000028990"/>
    </source>
</evidence>
<protein>
    <submittedName>
        <fullName evidence="2">Uncharacterized protein</fullName>
    </submittedName>
</protein>
<feature type="region of interest" description="Disordered" evidence="1">
    <location>
        <begin position="1"/>
        <end position="21"/>
    </location>
</feature>
<keyword evidence="3" id="KW-1185">Reference proteome</keyword>
<reference evidence="2 3" key="1">
    <citation type="submission" date="2013-11" db="EMBL/GenBank/DDBJ databases">
        <title>The Damaraland mole rat (Fukomys damarensis) genome and evolution of African mole rats.</title>
        <authorList>
            <person name="Gladyshev V.N."/>
            <person name="Fang X."/>
        </authorList>
    </citation>
    <scope>NUCLEOTIDE SEQUENCE [LARGE SCALE GENOMIC DNA]</scope>
    <source>
        <tissue evidence="2">Liver</tissue>
    </source>
</reference>
<proteinExistence type="predicted"/>
<gene>
    <name evidence="2" type="ORF">H920_00356</name>
</gene>